<keyword evidence="1" id="KW-1133">Transmembrane helix</keyword>
<gene>
    <name evidence="2" type="ORF">G7081_06255</name>
</gene>
<feature type="transmembrane region" description="Helical" evidence="1">
    <location>
        <begin position="31"/>
        <end position="51"/>
    </location>
</feature>
<sequence length="167" mass="17872">MKDDKNSGIGFSLALAIIVVGIVLPIVFKQTLITTVFSIVLVSVGVAGLGIELESFDNGKGFASIGIGILFLVPAISLFFINSILIKIVGVLLLLIGVFGTFVGVSEQITVRNSKKMTKEVTKEIKSTEKSINKGMIPNVKILFFIIGALAGFIANLVTILDYLKIR</sequence>
<proteinExistence type="predicted"/>
<evidence type="ECO:0000313" key="3">
    <source>
        <dbReference type="Proteomes" id="UP000500890"/>
    </source>
</evidence>
<reference evidence="2 3" key="1">
    <citation type="submission" date="2020-03" db="EMBL/GenBank/DDBJ databases">
        <title>Vagococcus sp. nov., isolated from beetles.</title>
        <authorList>
            <person name="Hyun D.-W."/>
            <person name="Bae J.-W."/>
        </authorList>
    </citation>
    <scope>NUCLEOTIDE SEQUENCE [LARGE SCALE GENOMIC DNA]</scope>
    <source>
        <strain evidence="2 3">HDW17A</strain>
    </source>
</reference>
<name>A0A6G8ANX8_9ENTE</name>
<dbReference type="EMBL" id="CP049886">
    <property type="protein sequence ID" value="QIL46706.1"/>
    <property type="molecule type" value="Genomic_DNA"/>
</dbReference>
<keyword evidence="3" id="KW-1185">Reference proteome</keyword>
<evidence type="ECO:0000313" key="2">
    <source>
        <dbReference type="EMBL" id="QIL46706.1"/>
    </source>
</evidence>
<feature type="transmembrane region" description="Helical" evidence="1">
    <location>
        <begin position="63"/>
        <end position="81"/>
    </location>
</feature>
<keyword evidence="1" id="KW-0472">Membrane</keyword>
<feature type="transmembrane region" description="Helical" evidence="1">
    <location>
        <begin position="6"/>
        <end position="24"/>
    </location>
</feature>
<keyword evidence="1" id="KW-0812">Transmembrane</keyword>
<accession>A0A6G8ANX8</accession>
<dbReference type="Proteomes" id="UP000500890">
    <property type="component" value="Chromosome"/>
</dbReference>
<dbReference type="KEGG" id="vah:G7081_06255"/>
<dbReference type="RefSeq" id="WP_166008094.1">
    <property type="nucleotide sequence ID" value="NZ_CP049886.1"/>
</dbReference>
<feature type="transmembrane region" description="Helical" evidence="1">
    <location>
        <begin position="142"/>
        <end position="164"/>
    </location>
</feature>
<organism evidence="2 3">
    <name type="scientific">Vagococcus coleopterorum</name>
    <dbReference type="NCBI Taxonomy" id="2714946"/>
    <lineage>
        <taxon>Bacteria</taxon>
        <taxon>Bacillati</taxon>
        <taxon>Bacillota</taxon>
        <taxon>Bacilli</taxon>
        <taxon>Lactobacillales</taxon>
        <taxon>Enterococcaceae</taxon>
        <taxon>Vagococcus</taxon>
    </lineage>
</organism>
<evidence type="ECO:0000256" key="1">
    <source>
        <dbReference type="SAM" id="Phobius"/>
    </source>
</evidence>
<dbReference type="AlphaFoldDB" id="A0A6G8ANX8"/>
<protein>
    <submittedName>
        <fullName evidence="2">Uncharacterized protein</fullName>
    </submittedName>
</protein>
<feature type="transmembrane region" description="Helical" evidence="1">
    <location>
        <begin position="88"/>
        <end position="106"/>
    </location>
</feature>